<dbReference type="GO" id="GO:0051382">
    <property type="term" value="P:kinetochore assembly"/>
    <property type="evidence" value="ECO:0007669"/>
    <property type="project" value="InterPro"/>
</dbReference>
<feature type="non-terminal residue" evidence="10">
    <location>
        <position position="182"/>
    </location>
</feature>
<keyword evidence="11" id="KW-1185">Reference proteome</keyword>
<dbReference type="GO" id="GO:0007052">
    <property type="term" value="P:mitotic spindle organization"/>
    <property type="evidence" value="ECO:0007669"/>
    <property type="project" value="TreeGrafter"/>
</dbReference>
<reference evidence="10 11" key="1">
    <citation type="submission" date="2019-09" db="EMBL/GenBank/DDBJ databases">
        <title>Bird 10,000 Genomes (B10K) Project - Family phase.</title>
        <authorList>
            <person name="Zhang G."/>
        </authorList>
    </citation>
    <scope>NUCLEOTIDE SEQUENCE [LARGE SCALE GENOMIC DNA]</scope>
    <source>
        <strain evidence="10">B10K-DU-001-66</strain>
        <tissue evidence="10">Muscle</tissue>
    </source>
</reference>
<sequence length="182" mass="21351">PNEGAAHGIQHSRSCRVTQDVQRDTEEVKVSFHNKTLALKRIQIMDALRNKLKQDDEDSRLILETMKRIVLLGRTIIEYQQLTRQKEQQLIDIKRKRLSLKNNGEQKLQQIQTMMKRQKKKQASVNVAETEKMFDKLEKEKQMTTVIQNVFQNIIIGSRVNWAEDPSLKAIVLQLEKNVYLQ</sequence>
<evidence type="ECO:0000256" key="6">
    <source>
        <dbReference type="ARBA" id="ARBA00023328"/>
    </source>
</evidence>
<evidence type="ECO:0000256" key="3">
    <source>
        <dbReference type="ARBA" id="ARBA00022454"/>
    </source>
</evidence>
<dbReference type="GO" id="GO:0000776">
    <property type="term" value="C:kinetochore"/>
    <property type="evidence" value="ECO:0007669"/>
    <property type="project" value="UniProtKB-KW"/>
</dbReference>
<evidence type="ECO:0000313" key="11">
    <source>
        <dbReference type="Proteomes" id="UP000573697"/>
    </source>
</evidence>
<dbReference type="Pfam" id="PF05837">
    <property type="entry name" value="CENP-H"/>
    <property type="match status" value="1"/>
</dbReference>
<evidence type="ECO:0000256" key="8">
    <source>
        <dbReference type="SAM" id="Coils"/>
    </source>
</evidence>
<evidence type="ECO:0000259" key="9">
    <source>
        <dbReference type="Pfam" id="PF05837"/>
    </source>
</evidence>
<comment type="subcellular location">
    <subcellularLocation>
        <location evidence="2">Chromosome</location>
        <location evidence="2">Centromere</location>
        <location evidence="2">Kinetochore</location>
    </subcellularLocation>
    <subcellularLocation>
        <location evidence="1">Nucleus</location>
    </subcellularLocation>
</comment>
<dbReference type="PANTHER" id="PTHR48122:SF1">
    <property type="entry name" value="CENTROMERE PROTEIN H"/>
    <property type="match status" value="1"/>
</dbReference>
<accession>A0A7K5DW62</accession>
<evidence type="ECO:0000313" key="10">
    <source>
        <dbReference type="EMBL" id="NWS24691.1"/>
    </source>
</evidence>
<dbReference type="GO" id="GO:0007059">
    <property type="term" value="P:chromosome segregation"/>
    <property type="evidence" value="ECO:0007669"/>
    <property type="project" value="TreeGrafter"/>
</dbReference>
<evidence type="ECO:0000256" key="7">
    <source>
        <dbReference type="ARBA" id="ARBA00025735"/>
    </source>
</evidence>
<dbReference type="PANTHER" id="PTHR48122">
    <property type="entry name" value="CENTROMERE PROTEIN H"/>
    <property type="match status" value="1"/>
</dbReference>
<keyword evidence="5" id="KW-0539">Nucleus</keyword>
<evidence type="ECO:0000256" key="5">
    <source>
        <dbReference type="ARBA" id="ARBA00023242"/>
    </source>
</evidence>
<evidence type="ECO:0000256" key="2">
    <source>
        <dbReference type="ARBA" id="ARBA00004629"/>
    </source>
</evidence>
<dbReference type="AlphaFoldDB" id="A0A7K5DW62"/>
<evidence type="ECO:0000256" key="4">
    <source>
        <dbReference type="ARBA" id="ARBA00022838"/>
    </source>
</evidence>
<protein>
    <submittedName>
        <fullName evidence="10">CENPH protein</fullName>
    </submittedName>
</protein>
<evidence type="ECO:0000256" key="1">
    <source>
        <dbReference type="ARBA" id="ARBA00004123"/>
    </source>
</evidence>
<comment type="similarity">
    <text evidence="7">Belongs to the CENP-H/MCM16 family.</text>
</comment>
<dbReference type="InterPro" id="IPR040034">
    <property type="entry name" value="CENP-H"/>
</dbReference>
<keyword evidence="8" id="KW-0175">Coiled coil</keyword>
<comment type="caution">
    <text evidence="10">The sequence shown here is derived from an EMBL/GenBank/DDBJ whole genome shotgun (WGS) entry which is preliminary data.</text>
</comment>
<proteinExistence type="inferred from homology"/>
<organism evidence="10 11">
    <name type="scientific">Polioptila caerulea</name>
    <name type="common">Blue-grey gnatcatcher</name>
    <dbReference type="NCBI Taxonomy" id="66707"/>
    <lineage>
        <taxon>Eukaryota</taxon>
        <taxon>Metazoa</taxon>
        <taxon>Chordata</taxon>
        <taxon>Craniata</taxon>
        <taxon>Vertebrata</taxon>
        <taxon>Euteleostomi</taxon>
        <taxon>Archelosauria</taxon>
        <taxon>Archosauria</taxon>
        <taxon>Dinosauria</taxon>
        <taxon>Saurischia</taxon>
        <taxon>Theropoda</taxon>
        <taxon>Coelurosauria</taxon>
        <taxon>Aves</taxon>
        <taxon>Neognathae</taxon>
        <taxon>Neoaves</taxon>
        <taxon>Telluraves</taxon>
        <taxon>Australaves</taxon>
        <taxon>Passeriformes</taxon>
        <taxon>Certhiidae</taxon>
        <taxon>Polioptilinae</taxon>
        <taxon>Polioptila</taxon>
    </lineage>
</organism>
<feature type="coiled-coil region" evidence="8">
    <location>
        <begin position="101"/>
        <end position="140"/>
    </location>
</feature>
<dbReference type="GO" id="GO:0043515">
    <property type="term" value="F:kinetochore binding"/>
    <property type="evidence" value="ECO:0007669"/>
    <property type="project" value="TreeGrafter"/>
</dbReference>
<gene>
    <name evidence="10" type="primary">Cenph</name>
    <name evidence="10" type="ORF">POLCAE_R04355</name>
</gene>
<feature type="non-terminal residue" evidence="10">
    <location>
        <position position="1"/>
    </location>
</feature>
<dbReference type="InterPro" id="IPR008426">
    <property type="entry name" value="CENP-H_C"/>
</dbReference>
<dbReference type="GO" id="GO:0005634">
    <property type="term" value="C:nucleus"/>
    <property type="evidence" value="ECO:0007669"/>
    <property type="project" value="UniProtKB-SubCell"/>
</dbReference>
<keyword evidence="4" id="KW-0995">Kinetochore</keyword>
<dbReference type="EMBL" id="VYXF01001212">
    <property type="protein sequence ID" value="NWS24691.1"/>
    <property type="molecule type" value="Genomic_DNA"/>
</dbReference>
<keyword evidence="3" id="KW-0158">Chromosome</keyword>
<feature type="domain" description="Centromere protein H C-terminal" evidence="9">
    <location>
        <begin position="18"/>
        <end position="176"/>
    </location>
</feature>
<dbReference type="Proteomes" id="UP000573697">
    <property type="component" value="Unassembled WGS sequence"/>
</dbReference>
<keyword evidence="6" id="KW-0137">Centromere</keyword>
<name>A0A7K5DW62_POLCE</name>